<dbReference type="SUPFAM" id="SSF47616">
    <property type="entry name" value="GST C-terminal domain-like"/>
    <property type="match status" value="1"/>
</dbReference>
<dbReference type="Pfam" id="PF02798">
    <property type="entry name" value="GST_N"/>
    <property type="match status" value="1"/>
</dbReference>
<evidence type="ECO:0000259" key="1">
    <source>
        <dbReference type="PROSITE" id="PS50404"/>
    </source>
</evidence>
<evidence type="ECO:0000313" key="2">
    <source>
        <dbReference type="EMBL" id="TDV50381.1"/>
    </source>
</evidence>
<gene>
    <name evidence="2" type="ORF">EDF87_1038</name>
</gene>
<dbReference type="PANTHER" id="PTHR44051">
    <property type="entry name" value="GLUTATHIONE S-TRANSFERASE-RELATED"/>
    <property type="match status" value="1"/>
</dbReference>
<dbReference type="InterPro" id="IPR004045">
    <property type="entry name" value="Glutathione_S-Trfase_N"/>
</dbReference>
<name>A0A4V3FT88_9PSED</name>
<dbReference type="InterPro" id="IPR036282">
    <property type="entry name" value="Glutathione-S-Trfase_C_sf"/>
</dbReference>
<dbReference type="Gene3D" id="1.20.1050.10">
    <property type="match status" value="1"/>
</dbReference>
<feature type="domain" description="GST N-terminal" evidence="1">
    <location>
        <begin position="50"/>
        <end position="130"/>
    </location>
</feature>
<dbReference type="CDD" id="cd03188">
    <property type="entry name" value="GST_C_Beta"/>
    <property type="match status" value="1"/>
</dbReference>
<proteinExistence type="predicted"/>
<reference evidence="2 3" key="1">
    <citation type="submission" date="2019-03" db="EMBL/GenBank/DDBJ databases">
        <title>Genomic analyses of the natural microbiome of Caenorhabditis elegans.</title>
        <authorList>
            <person name="Samuel B."/>
        </authorList>
    </citation>
    <scope>NUCLEOTIDE SEQUENCE [LARGE SCALE GENOMIC DNA]</scope>
    <source>
        <strain evidence="2 3">BIGb0525</strain>
    </source>
</reference>
<sequence>MGTASAVLRGLNSQVASAWENRAKTDTQADFFYTHATAIYPVAMVFSGGLDMYQLYGHRNSGAAAIEAALELCQIAYRFIDIEASTEAAEALAQLNPLKQIPTLQLPDGSAITESAAILIHLGLTFPKSGLLPAKANDRDQAIRGLVYIVSNCYAAIGVIDYPERWLLMPDEASRQNLVAGARERLHWSWEVFADQFSAELYLDDETPGALDVLAAVVTRWAGGREHLRQTRPGFYAWLQRIDRHPVLAPVFARHWPS</sequence>
<dbReference type="Gene3D" id="3.40.30.10">
    <property type="entry name" value="Glutaredoxin"/>
    <property type="match status" value="1"/>
</dbReference>
<organism evidence="2 3">
    <name type="scientific">Pseudomonas helmanticensis</name>
    <dbReference type="NCBI Taxonomy" id="1471381"/>
    <lineage>
        <taxon>Bacteria</taxon>
        <taxon>Pseudomonadati</taxon>
        <taxon>Pseudomonadota</taxon>
        <taxon>Gammaproteobacteria</taxon>
        <taxon>Pseudomonadales</taxon>
        <taxon>Pseudomonadaceae</taxon>
        <taxon>Pseudomonas</taxon>
    </lineage>
</organism>
<dbReference type="CDD" id="cd03057">
    <property type="entry name" value="GST_N_Beta"/>
    <property type="match status" value="1"/>
</dbReference>
<evidence type="ECO:0000313" key="3">
    <source>
        <dbReference type="Proteomes" id="UP000295804"/>
    </source>
</evidence>
<dbReference type="PANTHER" id="PTHR44051:SF8">
    <property type="entry name" value="GLUTATHIONE S-TRANSFERASE GSTA"/>
    <property type="match status" value="1"/>
</dbReference>
<dbReference type="Proteomes" id="UP000295804">
    <property type="component" value="Unassembled WGS sequence"/>
</dbReference>
<protein>
    <submittedName>
        <fullName evidence="2">GST-like protein</fullName>
    </submittedName>
</protein>
<dbReference type="AlphaFoldDB" id="A0A4V3FT88"/>
<dbReference type="EMBL" id="SOCQ01000003">
    <property type="protein sequence ID" value="TDV50381.1"/>
    <property type="molecule type" value="Genomic_DNA"/>
</dbReference>
<dbReference type="SUPFAM" id="SSF52833">
    <property type="entry name" value="Thioredoxin-like"/>
    <property type="match status" value="1"/>
</dbReference>
<dbReference type="PROSITE" id="PS50404">
    <property type="entry name" value="GST_NTER"/>
    <property type="match status" value="1"/>
</dbReference>
<dbReference type="InterPro" id="IPR036249">
    <property type="entry name" value="Thioredoxin-like_sf"/>
</dbReference>
<comment type="caution">
    <text evidence="2">The sequence shown here is derived from an EMBL/GenBank/DDBJ whole genome shotgun (WGS) entry which is preliminary data.</text>
</comment>
<accession>A0A4V3FT88</accession>